<dbReference type="OMA" id="SIWPLCA"/>
<sequence>MSLSLKCIQRFGSYPLPRRIGVLGYGAIGSAFIEVLLKNHPNAQIVALDKYDAFRPNENRFECIIEERTKQNIDDTLTRMGLQSGDILVDLSTNIEFLSIWPLCAQKKIRYMNTALEQWEDSEDANSCPKNSEEAYKLSLGYIKDKAKQSKYWNPKSGATSILEMGFNPGVISHCVKRGLEDCAKYYLMHDDQFKDVNKQLLKKYLEARNHSKLAQVLGVHTIHCSEYDNQMMKDIPKDINTKFYNTWSCRGFLTEGLVPIQVARGSHEDPEIESMYTIRNGKTIVSTKPSVQTFAKSWLPNQDITGVLIPHGEAYSIQDYLADPETGYAPSQYYVYDYNPLAKKFISGLPKNADINNTHPEMEVIHPINHPSLRGVDKVGAMIIMNNNRGWWTGSIMDEVDSSLLFNGRFGPTVLQVVGGVYAGFLWSCINPNIGSHFPESIDTDFLLNIGQKTMGRFVSVNVDLTKTSIKDCYKLQSFICDKQ</sequence>
<dbReference type="AlphaFoldDB" id="A0A8S1M8N0"/>
<dbReference type="InterPro" id="IPR005097">
    <property type="entry name" value="Sacchrp_dh_NADP-bd"/>
</dbReference>
<gene>
    <name evidence="3" type="ORF">PPRIM_AZ9-3.1.T0520125</name>
</gene>
<dbReference type="EMBL" id="CAJJDM010000052">
    <property type="protein sequence ID" value="CAD8074193.1"/>
    <property type="molecule type" value="Genomic_DNA"/>
</dbReference>
<evidence type="ECO:0008006" key="5">
    <source>
        <dbReference type="Google" id="ProtNLM"/>
    </source>
</evidence>
<feature type="domain" description="Saccharopine dehydrogenase NADP binding" evidence="1">
    <location>
        <begin position="20"/>
        <end position="149"/>
    </location>
</feature>
<comment type="caution">
    <text evidence="3">The sequence shown here is derived from an EMBL/GenBank/DDBJ whole genome shotgun (WGS) entry which is preliminary data.</text>
</comment>
<evidence type="ECO:0000259" key="2">
    <source>
        <dbReference type="Pfam" id="PF16653"/>
    </source>
</evidence>
<dbReference type="Pfam" id="PF16653">
    <property type="entry name" value="Sacchrp_dh_C"/>
    <property type="match status" value="1"/>
</dbReference>
<evidence type="ECO:0000313" key="4">
    <source>
        <dbReference type="Proteomes" id="UP000688137"/>
    </source>
</evidence>
<name>A0A8S1M8N0_PARPR</name>
<organism evidence="3 4">
    <name type="scientific">Paramecium primaurelia</name>
    <dbReference type="NCBI Taxonomy" id="5886"/>
    <lineage>
        <taxon>Eukaryota</taxon>
        <taxon>Sar</taxon>
        <taxon>Alveolata</taxon>
        <taxon>Ciliophora</taxon>
        <taxon>Intramacronucleata</taxon>
        <taxon>Oligohymenophorea</taxon>
        <taxon>Peniculida</taxon>
        <taxon>Parameciidae</taxon>
        <taxon>Paramecium</taxon>
    </lineage>
</organism>
<proteinExistence type="predicted"/>
<dbReference type="InterPro" id="IPR032095">
    <property type="entry name" value="Sacchrp_dh-like_C"/>
</dbReference>
<dbReference type="Proteomes" id="UP000688137">
    <property type="component" value="Unassembled WGS sequence"/>
</dbReference>
<keyword evidence="4" id="KW-1185">Reference proteome</keyword>
<accession>A0A8S1M8N0</accession>
<evidence type="ECO:0000313" key="3">
    <source>
        <dbReference type="EMBL" id="CAD8074193.1"/>
    </source>
</evidence>
<dbReference type="Pfam" id="PF03435">
    <property type="entry name" value="Sacchrp_dh_NADP"/>
    <property type="match status" value="1"/>
</dbReference>
<evidence type="ECO:0000259" key="1">
    <source>
        <dbReference type="Pfam" id="PF03435"/>
    </source>
</evidence>
<feature type="domain" description="Saccharopine dehydrogenase-like C-terminal" evidence="2">
    <location>
        <begin position="166"/>
        <end position="352"/>
    </location>
</feature>
<reference evidence="3" key="1">
    <citation type="submission" date="2021-01" db="EMBL/GenBank/DDBJ databases">
        <authorList>
            <consortium name="Genoscope - CEA"/>
            <person name="William W."/>
        </authorList>
    </citation>
    <scope>NUCLEOTIDE SEQUENCE</scope>
</reference>
<protein>
    <recommendedName>
        <fullName evidence="5">Homospermidine synthase</fullName>
    </recommendedName>
</protein>